<dbReference type="GO" id="GO:0000976">
    <property type="term" value="F:transcription cis-regulatory region binding"/>
    <property type="evidence" value="ECO:0007669"/>
    <property type="project" value="TreeGrafter"/>
</dbReference>
<feature type="domain" description="OmpR/PhoB-type" evidence="9">
    <location>
        <begin position="122"/>
        <end position="223"/>
    </location>
</feature>
<dbReference type="InterPro" id="IPR036388">
    <property type="entry name" value="WH-like_DNA-bd_sf"/>
</dbReference>
<keyword evidence="3" id="KW-0805">Transcription regulation</keyword>
<dbReference type="SUPFAM" id="SSF46894">
    <property type="entry name" value="C-terminal effector domain of the bipartite response regulators"/>
    <property type="match status" value="1"/>
</dbReference>
<accession>A0A7W9FQD6</accession>
<name>A0A7W9FQD6_9HYPH</name>
<evidence type="ECO:0000256" key="6">
    <source>
        <dbReference type="PROSITE-ProRule" id="PRU00169"/>
    </source>
</evidence>
<proteinExistence type="predicted"/>
<dbReference type="RefSeq" id="WP_343061226.1">
    <property type="nucleotide sequence ID" value="NZ_JACHOO010000010.1"/>
</dbReference>
<dbReference type="InterPro" id="IPR016032">
    <property type="entry name" value="Sig_transdc_resp-reg_C-effctor"/>
</dbReference>
<dbReference type="InterPro" id="IPR039420">
    <property type="entry name" value="WalR-like"/>
</dbReference>
<reference evidence="10 11" key="1">
    <citation type="submission" date="2020-08" db="EMBL/GenBank/DDBJ databases">
        <title>Genomic Encyclopedia of Type Strains, Phase IV (KMG-IV): sequencing the most valuable type-strain genomes for metagenomic binning, comparative biology and taxonomic classification.</title>
        <authorList>
            <person name="Goeker M."/>
        </authorList>
    </citation>
    <scope>NUCLEOTIDE SEQUENCE [LARGE SCALE GENOMIC DNA]</scope>
    <source>
        <strain evidence="10 11">DSM 16268</strain>
    </source>
</reference>
<evidence type="ECO:0000256" key="1">
    <source>
        <dbReference type="ARBA" id="ARBA00022553"/>
    </source>
</evidence>
<dbReference type="PROSITE" id="PS50110">
    <property type="entry name" value="RESPONSE_REGULATORY"/>
    <property type="match status" value="1"/>
</dbReference>
<dbReference type="GO" id="GO:0006355">
    <property type="term" value="P:regulation of DNA-templated transcription"/>
    <property type="evidence" value="ECO:0007669"/>
    <property type="project" value="InterPro"/>
</dbReference>
<evidence type="ECO:0000256" key="4">
    <source>
        <dbReference type="ARBA" id="ARBA00023125"/>
    </source>
</evidence>
<dbReference type="InterPro" id="IPR011006">
    <property type="entry name" value="CheY-like_superfamily"/>
</dbReference>
<feature type="DNA-binding region" description="OmpR/PhoB-type" evidence="7">
    <location>
        <begin position="122"/>
        <end position="223"/>
    </location>
</feature>
<keyword evidence="2" id="KW-0902">Two-component regulatory system</keyword>
<evidence type="ECO:0000313" key="10">
    <source>
        <dbReference type="EMBL" id="MBB5754861.1"/>
    </source>
</evidence>
<dbReference type="PROSITE" id="PS51755">
    <property type="entry name" value="OMPR_PHOB"/>
    <property type="match status" value="1"/>
</dbReference>
<dbReference type="InterPro" id="IPR001789">
    <property type="entry name" value="Sig_transdc_resp-reg_receiver"/>
</dbReference>
<feature type="domain" description="Response regulatory" evidence="8">
    <location>
        <begin position="6"/>
        <end position="120"/>
    </location>
</feature>
<comment type="caution">
    <text evidence="10">The sequence shown here is derived from an EMBL/GenBank/DDBJ whole genome shotgun (WGS) entry which is preliminary data.</text>
</comment>
<dbReference type="AlphaFoldDB" id="A0A7W9FQD6"/>
<dbReference type="PANTHER" id="PTHR48111:SF1">
    <property type="entry name" value="TWO-COMPONENT RESPONSE REGULATOR ORR33"/>
    <property type="match status" value="1"/>
</dbReference>
<dbReference type="PANTHER" id="PTHR48111">
    <property type="entry name" value="REGULATOR OF RPOS"/>
    <property type="match status" value="1"/>
</dbReference>
<keyword evidence="1 6" id="KW-0597">Phosphoprotein</keyword>
<dbReference type="SMART" id="SM00862">
    <property type="entry name" value="Trans_reg_C"/>
    <property type="match status" value="1"/>
</dbReference>
<evidence type="ECO:0000256" key="3">
    <source>
        <dbReference type="ARBA" id="ARBA00023015"/>
    </source>
</evidence>
<evidence type="ECO:0000256" key="7">
    <source>
        <dbReference type="PROSITE-ProRule" id="PRU01091"/>
    </source>
</evidence>
<keyword evidence="11" id="KW-1185">Reference proteome</keyword>
<gene>
    <name evidence="10" type="ORF">GGQ63_003953</name>
</gene>
<dbReference type="Pfam" id="PF00072">
    <property type="entry name" value="Response_reg"/>
    <property type="match status" value="1"/>
</dbReference>
<evidence type="ECO:0000256" key="5">
    <source>
        <dbReference type="ARBA" id="ARBA00023163"/>
    </source>
</evidence>
<dbReference type="SMART" id="SM00448">
    <property type="entry name" value="REC"/>
    <property type="match status" value="1"/>
</dbReference>
<dbReference type="Gene3D" id="1.10.10.10">
    <property type="entry name" value="Winged helix-like DNA-binding domain superfamily/Winged helix DNA-binding domain"/>
    <property type="match status" value="1"/>
</dbReference>
<dbReference type="GO" id="GO:0000156">
    <property type="term" value="F:phosphorelay response regulator activity"/>
    <property type="evidence" value="ECO:0007669"/>
    <property type="project" value="TreeGrafter"/>
</dbReference>
<dbReference type="SUPFAM" id="SSF52172">
    <property type="entry name" value="CheY-like"/>
    <property type="match status" value="1"/>
</dbReference>
<organism evidence="10 11">
    <name type="scientific">Prosthecomicrobium pneumaticum</name>
    <dbReference type="NCBI Taxonomy" id="81895"/>
    <lineage>
        <taxon>Bacteria</taxon>
        <taxon>Pseudomonadati</taxon>
        <taxon>Pseudomonadota</taxon>
        <taxon>Alphaproteobacteria</taxon>
        <taxon>Hyphomicrobiales</taxon>
        <taxon>Kaistiaceae</taxon>
        <taxon>Prosthecomicrobium</taxon>
    </lineage>
</organism>
<dbReference type="GO" id="GO:0005829">
    <property type="term" value="C:cytosol"/>
    <property type="evidence" value="ECO:0007669"/>
    <property type="project" value="TreeGrafter"/>
</dbReference>
<dbReference type="Pfam" id="PF00486">
    <property type="entry name" value="Trans_reg_C"/>
    <property type="match status" value="1"/>
</dbReference>
<protein>
    <submittedName>
        <fullName evidence="10">DNA-binding response OmpR family regulator</fullName>
    </submittedName>
</protein>
<evidence type="ECO:0000256" key="2">
    <source>
        <dbReference type="ARBA" id="ARBA00023012"/>
    </source>
</evidence>
<dbReference type="EMBL" id="JACHOO010000010">
    <property type="protein sequence ID" value="MBB5754861.1"/>
    <property type="molecule type" value="Genomic_DNA"/>
</dbReference>
<dbReference type="Gene3D" id="3.40.50.2300">
    <property type="match status" value="1"/>
</dbReference>
<keyword evidence="4 7" id="KW-0238">DNA-binding</keyword>
<evidence type="ECO:0000259" key="9">
    <source>
        <dbReference type="PROSITE" id="PS51755"/>
    </source>
</evidence>
<dbReference type="GO" id="GO:0032993">
    <property type="term" value="C:protein-DNA complex"/>
    <property type="evidence" value="ECO:0007669"/>
    <property type="project" value="TreeGrafter"/>
</dbReference>
<feature type="modified residue" description="4-aspartylphosphate" evidence="6">
    <location>
        <position position="55"/>
    </location>
</feature>
<evidence type="ECO:0000259" key="8">
    <source>
        <dbReference type="PROSITE" id="PS50110"/>
    </source>
</evidence>
<dbReference type="Proteomes" id="UP000523821">
    <property type="component" value="Unassembled WGS sequence"/>
</dbReference>
<evidence type="ECO:0000313" key="11">
    <source>
        <dbReference type="Proteomes" id="UP000523821"/>
    </source>
</evidence>
<sequence>MAAVLTVAVIEDNDDLREAMLAALGSNGYRTIGFDSAEALIEHREAVRLDVLVIDIGLPGEDGISLAARIRATQPDVGIIMATARDRIADKQRGYGSGADIYLTKPVSLEELSAAIGALGRRIQRAAAPPPLTLDIAASAVRGPAGEAHLSLQEVALLAAFARAAGNKLETWQIVEILDRGEQELTRNAVNVAIFRLAAKLRQVGSDDKPIRSIRNWGYQFCDAIALR</sequence>
<keyword evidence="5" id="KW-0804">Transcription</keyword>
<dbReference type="InterPro" id="IPR001867">
    <property type="entry name" value="OmpR/PhoB-type_DNA-bd"/>
</dbReference>